<evidence type="ECO:0000313" key="2">
    <source>
        <dbReference type="Proteomes" id="UP000184079"/>
    </source>
</evidence>
<name>A0A1M5QRH9_9BACI</name>
<gene>
    <name evidence="1" type="ORF">SAMN05421807_104249</name>
</gene>
<proteinExistence type="predicted"/>
<evidence type="ECO:0000313" key="1">
    <source>
        <dbReference type="EMBL" id="SHH16735.1"/>
    </source>
</evidence>
<dbReference type="EMBL" id="FQXD01000004">
    <property type="protein sequence ID" value="SHH16735.1"/>
    <property type="molecule type" value="Genomic_DNA"/>
</dbReference>
<protein>
    <submittedName>
        <fullName evidence="1">Uncharacterized protein</fullName>
    </submittedName>
</protein>
<sequence length="74" mass="8621">MALYDRDFCHGLLYAGWDAGIINNLQDARKEIKQNFADMDLENASVEEHMEAIVNEMVHELQQLISEIESIHFR</sequence>
<accession>A0A1M5QRH9</accession>
<dbReference type="RefSeq" id="WP_073006657.1">
    <property type="nucleotide sequence ID" value="NZ_FQXD01000004.1"/>
</dbReference>
<organism evidence="1 2">
    <name type="scientific">Virgibacillus chiguensis</name>
    <dbReference type="NCBI Taxonomy" id="411959"/>
    <lineage>
        <taxon>Bacteria</taxon>
        <taxon>Bacillati</taxon>
        <taxon>Bacillota</taxon>
        <taxon>Bacilli</taxon>
        <taxon>Bacillales</taxon>
        <taxon>Bacillaceae</taxon>
        <taxon>Virgibacillus</taxon>
    </lineage>
</organism>
<dbReference type="Proteomes" id="UP000184079">
    <property type="component" value="Unassembled WGS sequence"/>
</dbReference>
<keyword evidence="2" id="KW-1185">Reference proteome</keyword>
<reference evidence="2" key="1">
    <citation type="submission" date="2016-11" db="EMBL/GenBank/DDBJ databases">
        <authorList>
            <person name="Varghese N."/>
            <person name="Submissions S."/>
        </authorList>
    </citation>
    <scope>NUCLEOTIDE SEQUENCE [LARGE SCALE GENOMIC DNA]</scope>
    <source>
        <strain evidence="2">CGMCC 1.6496</strain>
    </source>
</reference>
<dbReference type="AlphaFoldDB" id="A0A1M5QRH9"/>